<dbReference type="Proteomes" id="UP000275078">
    <property type="component" value="Unassembled WGS sequence"/>
</dbReference>
<sequence length="191" mass="21992">MLRSHEATSRSKVNASEPRSYKQRTVFPSLLIDTLHHSIRSRGCRFYVGRTRTNLTHRNNKLCLSCAGRPLPRSKWTFSFQRIAIRNECDSESQPLESINGVASFVVPPATLISCSFSGFWAALGLFTSTQQFFRRSLLNNSEPEHTLHFRLGTRLIYNYWHAKWNRRVMIISVEGSGTPTKRSSLQIRIF</sequence>
<name>A0A3N4H9Z3_ASCIM</name>
<evidence type="ECO:0000256" key="1">
    <source>
        <dbReference type="SAM" id="MobiDB-lite"/>
    </source>
</evidence>
<feature type="region of interest" description="Disordered" evidence="1">
    <location>
        <begin position="1"/>
        <end position="20"/>
    </location>
</feature>
<evidence type="ECO:0000313" key="2">
    <source>
        <dbReference type="EMBL" id="RPA71429.1"/>
    </source>
</evidence>
<dbReference type="EMBL" id="ML119930">
    <property type="protein sequence ID" value="RPA71429.1"/>
    <property type="molecule type" value="Genomic_DNA"/>
</dbReference>
<dbReference type="AlphaFoldDB" id="A0A3N4H9Z3"/>
<gene>
    <name evidence="2" type="ORF">BJ508DRAFT_382040</name>
</gene>
<reference evidence="2 3" key="1">
    <citation type="journal article" date="2018" name="Nat. Ecol. Evol.">
        <title>Pezizomycetes genomes reveal the molecular basis of ectomycorrhizal truffle lifestyle.</title>
        <authorList>
            <person name="Murat C."/>
            <person name="Payen T."/>
            <person name="Noel B."/>
            <person name="Kuo A."/>
            <person name="Morin E."/>
            <person name="Chen J."/>
            <person name="Kohler A."/>
            <person name="Krizsan K."/>
            <person name="Balestrini R."/>
            <person name="Da Silva C."/>
            <person name="Montanini B."/>
            <person name="Hainaut M."/>
            <person name="Levati E."/>
            <person name="Barry K.W."/>
            <person name="Belfiori B."/>
            <person name="Cichocki N."/>
            <person name="Clum A."/>
            <person name="Dockter R.B."/>
            <person name="Fauchery L."/>
            <person name="Guy J."/>
            <person name="Iotti M."/>
            <person name="Le Tacon F."/>
            <person name="Lindquist E.A."/>
            <person name="Lipzen A."/>
            <person name="Malagnac F."/>
            <person name="Mello A."/>
            <person name="Molinier V."/>
            <person name="Miyauchi S."/>
            <person name="Poulain J."/>
            <person name="Riccioni C."/>
            <person name="Rubini A."/>
            <person name="Sitrit Y."/>
            <person name="Splivallo R."/>
            <person name="Traeger S."/>
            <person name="Wang M."/>
            <person name="Zifcakova L."/>
            <person name="Wipf D."/>
            <person name="Zambonelli A."/>
            <person name="Paolocci F."/>
            <person name="Nowrousian M."/>
            <person name="Ottonello S."/>
            <person name="Baldrian P."/>
            <person name="Spatafora J.W."/>
            <person name="Henrissat B."/>
            <person name="Nagy L.G."/>
            <person name="Aury J.M."/>
            <person name="Wincker P."/>
            <person name="Grigoriev I.V."/>
            <person name="Bonfante P."/>
            <person name="Martin F.M."/>
        </authorList>
    </citation>
    <scope>NUCLEOTIDE SEQUENCE [LARGE SCALE GENOMIC DNA]</scope>
    <source>
        <strain evidence="2 3">RN42</strain>
    </source>
</reference>
<evidence type="ECO:0000313" key="3">
    <source>
        <dbReference type="Proteomes" id="UP000275078"/>
    </source>
</evidence>
<protein>
    <submittedName>
        <fullName evidence="2">Uncharacterized protein</fullName>
    </submittedName>
</protein>
<proteinExistence type="predicted"/>
<organism evidence="2 3">
    <name type="scientific">Ascobolus immersus RN42</name>
    <dbReference type="NCBI Taxonomy" id="1160509"/>
    <lineage>
        <taxon>Eukaryota</taxon>
        <taxon>Fungi</taxon>
        <taxon>Dikarya</taxon>
        <taxon>Ascomycota</taxon>
        <taxon>Pezizomycotina</taxon>
        <taxon>Pezizomycetes</taxon>
        <taxon>Pezizales</taxon>
        <taxon>Ascobolaceae</taxon>
        <taxon>Ascobolus</taxon>
    </lineage>
</organism>
<accession>A0A3N4H9Z3</accession>
<keyword evidence="3" id="KW-1185">Reference proteome</keyword>